<gene>
    <name evidence="2" type="ORF">LX83_006628</name>
</gene>
<evidence type="ECO:0000313" key="2">
    <source>
        <dbReference type="EMBL" id="MCP2169742.1"/>
    </source>
</evidence>
<dbReference type="InterPro" id="IPR053146">
    <property type="entry name" value="QDO-like"/>
</dbReference>
<comment type="caution">
    <text evidence="2">The sequence shown here is derived from an EMBL/GenBank/DDBJ whole genome shotgun (WGS) entry which is preliminary data.</text>
</comment>
<dbReference type="PANTHER" id="PTHR36440">
    <property type="entry name" value="PUTATIVE (AFU_ORTHOLOGUE AFUA_8G07350)-RELATED"/>
    <property type="match status" value="1"/>
</dbReference>
<dbReference type="InterPro" id="IPR011051">
    <property type="entry name" value="RmlC_Cupin_sf"/>
</dbReference>
<dbReference type="Pfam" id="PF07883">
    <property type="entry name" value="Cupin_2"/>
    <property type="match status" value="1"/>
</dbReference>
<organism evidence="2 3">
    <name type="scientific">Goodfellowiella coeruleoviolacea</name>
    <dbReference type="NCBI Taxonomy" id="334858"/>
    <lineage>
        <taxon>Bacteria</taxon>
        <taxon>Bacillati</taxon>
        <taxon>Actinomycetota</taxon>
        <taxon>Actinomycetes</taxon>
        <taxon>Pseudonocardiales</taxon>
        <taxon>Pseudonocardiaceae</taxon>
        <taxon>Goodfellowiella</taxon>
    </lineage>
</organism>
<dbReference type="InterPro" id="IPR014710">
    <property type="entry name" value="RmlC-like_jellyroll"/>
</dbReference>
<dbReference type="Proteomes" id="UP001206128">
    <property type="component" value="Unassembled WGS sequence"/>
</dbReference>
<keyword evidence="3" id="KW-1185">Reference proteome</keyword>
<dbReference type="InterPro" id="IPR013096">
    <property type="entry name" value="Cupin_2"/>
</dbReference>
<dbReference type="SUPFAM" id="SSF51182">
    <property type="entry name" value="RmlC-like cupins"/>
    <property type="match status" value="1"/>
</dbReference>
<dbReference type="EMBL" id="JAMTCK010000020">
    <property type="protein sequence ID" value="MCP2169742.1"/>
    <property type="molecule type" value="Genomic_DNA"/>
</dbReference>
<evidence type="ECO:0000259" key="1">
    <source>
        <dbReference type="Pfam" id="PF07883"/>
    </source>
</evidence>
<name>A0AAE3GK47_9PSEU</name>
<dbReference type="PANTHER" id="PTHR36440:SF1">
    <property type="entry name" value="PUTATIVE (AFU_ORTHOLOGUE AFUA_8G07350)-RELATED"/>
    <property type="match status" value="1"/>
</dbReference>
<proteinExistence type="predicted"/>
<accession>A0AAE3GK47</accession>
<evidence type="ECO:0000313" key="3">
    <source>
        <dbReference type="Proteomes" id="UP001206128"/>
    </source>
</evidence>
<reference evidence="2" key="1">
    <citation type="submission" date="2022-06" db="EMBL/GenBank/DDBJ databases">
        <title>Genomic Encyclopedia of Archaeal and Bacterial Type Strains, Phase II (KMG-II): from individual species to whole genera.</title>
        <authorList>
            <person name="Goeker M."/>
        </authorList>
    </citation>
    <scope>NUCLEOTIDE SEQUENCE</scope>
    <source>
        <strain evidence="2">DSM 43935</strain>
    </source>
</reference>
<feature type="domain" description="Cupin type-2" evidence="1">
    <location>
        <begin position="48"/>
        <end position="111"/>
    </location>
</feature>
<dbReference type="AlphaFoldDB" id="A0AAE3GK47"/>
<sequence>MTALNPDHAVLVRAADAEVLHGTTTVHLLADGSDTGGVISAARSRMPRDTAGASPHHHRNAAEMFFVIEGGLDVLVGDRVVTARAGDFLLVPPGMAHAFRTPADTGADFLFLMPEVDRFDYFRLLNRVQQGLASPQEILDSQERFDNHFHESPVWTEHCAGR</sequence>
<dbReference type="RefSeq" id="WP_253778965.1">
    <property type="nucleotide sequence ID" value="NZ_JAMTCK010000020.1"/>
</dbReference>
<dbReference type="Gene3D" id="2.60.120.10">
    <property type="entry name" value="Jelly Rolls"/>
    <property type="match status" value="1"/>
</dbReference>
<protein>
    <submittedName>
        <fullName evidence="2">Cupin domain-containing protein</fullName>
    </submittedName>
</protein>